<keyword evidence="1" id="KW-0472">Membrane</keyword>
<dbReference type="Proteomes" id="UP000571084">
    <property type="component" value="Unassembled WGS sequence"/>
</dbReference>
<gene>
    <name evidence="2" type="ORF">HNR39_001589</name>
</gene>
<evidence type="ECO:0000313" key="3">
    <source>
        <dbReference type="Proteomes" id="UP000571084"/>
    </source>
</evidence>
<dbReference type="NCBIfam" id="TIGR02523">
    <property type="entry name" value="type_IV_pilV"/>
    <property type="match status" value="1"/>
</dbReference>
<dbReference type="RefSeq" id="WP_221313791.1">
    <property type="nucleotide sequence ID" value="NZ_JAAOZT010000009.1"/>
</dbReference>
<keyword evidence="1" id="KW-0812">Transmembrane</keyword>
<accession>A0A840RN56</accession>
<proteinExistence type="predicted"/>
<sequence>MINQRGAGLIEVLIAIVITAFTLLGLAGLQVAALRYQKVAHYRAIATAYSGNLAERVRANLAGARGGFYSPASELYPGASNALSQAPICINPRACSHAEIATLDLYEWRAALAHAMAGGWGEIYGSVRNGFAVTVYFREPGHEANIQSPRQANRGDALSGDSYRHNANVRAQNKTHCRTAALNLLTDQNVRCFMTVFTP</sequence>
<reference evidence="2 3" key="1">
    <citation type="submission" date="2020-08" db="EMBL/GenBank/DDBJ databases">
        <title>Genomic Encyclopedia of Type Strains, Phase IV (KMG-IV): sequencing the most valuable type-strain genomes for metagenomic binning, comparative biology and taxonomic classification.</title>
        <authorList>
            <person name="Goeker M."/>
        </authorList>
    </citation>
    <scope>NUCLEOTIDE SEQUENCE [LARGE SCALE GENOMIC DNA]</scope>
    <source>
        <strain evidence="2 3">DSM 23240</strain>
    </source>
</reference>
<dbReference type="EMBL" id="JACHHQ010000003">
    <property type="protein sequence ID" value="MBB5199757.1"/>
    <property type="molecule type" value="Genomic_DNA"/>
</dbReference>
<keyword evidence="3" id="KW-1185">Reference proteome</keyword>
<evidence type="ECO:0000313" key="2">
    <source>
        <dbReference type="EMBL" id="MBB5199757.1"/>
    </source>
</evidence>
<organism evidence="2 3">
    <name type="scientific">Glaciimonas immobilis</name>
    <dbReference type="NCBI Taxonomy" id="728004"/>
    <lineage>
        <taxon>Bacteria</taxon>
        <taxon>Pseudomonadati</taxon>
        <taxon>Pseudomonadota</taxon>
        <taxon>Betaproteobacteria</taxon>
        <taxon>Burkholderiales</taxon>
        <taxon>Oxalobacteraceae</taxon>
        <taxon>Glaciimonas</taxon>
    </lineage>
</organism>
<keyword evidence="1" id="KW-1133">Transmembrane helix</keyword>
<evidence type="ECO:0000256" key="1">
    <source>
        <dbReference type="SAM" id="Phobius"/>
    </source>
</evidence>
<comment type="caution">
    <text evidence="2">The sequence shown here is derived from an EMBL/GenBank/DDBJ whole genome shotgun (WGS) entry which is preliminary data.</text>
</comment>
<name>A0A840RN56_9BURK</name>
<protein>
    <submittedName>
        <fullName evidence="2">Type IV pilus assembly protein PilV</fullName>
    </submittedName>
</protein>
<feature type="transmembrane region" description="Helical" evidence="1">
    <location>
        <begin position="12"/>
        <end position="34"/>
    </location>
</feature>
<dbReference type="AlphaFoldDB" id="A0A840RN56"/>
<dbReference type="InterPro" id="IPR013362">
    <property type="entry name" value="Pilus_4_PilV"/>
</dbReference>